<dbReference type="InterPro" id="IPR036259">
    <property type="entry name" value="MFS_trans_sf"/>
</dbReference>
<proteinExistence type="inferred from homology"/>
<evidence type="ECO:0000313" key="4">
    <source>
        <dbReference type="Proteomes" id="UP000605259"/>
    </source>
</evidence>
<accession>A0A917AXS7</accession>
<keyword evidence="2" id="KW-0472">Membrane</keyword>
<keyword evidence="2" id="KW-0520">NAD</keyword>
<sequence>MSGEMIAFSVLAFVAILGGIIMLNVKKVMHMMVALVFTFLSIAGIYVLLHAEFVAVVQVLIYSGAVTILMIFGIMLTKHNDEHENRGSTLKRMGLLTSVIAFGVVMYLLVRDFPVFEQATTLQEKNTEQIGVLIYSHYVIPFELTSILLLVALVGAIILTKKDDEEDNRDE</sequence>
<dbReference type="GO" id="GO:0048038">
    <property type="term" value="F:quinone binding"/>
    <property type="evidence" value="ECO:0007669"/>
    <property type="project" value="UniProtKB-UniRule"/>
</dbReference>
<protein>
    <recommendedName>
        <fullName evidence="2">NADH-quinone oxidoreductase subunit J</fullName>
        <ecNumber evidence="2">7.1.1.-</ecNumber>
    </recommendedName>
</protein>
<gene>
    <name evidence="3" type="primary">nuoJ</name>
    <name evidence="3" type="ORF">GCM10007140_38430</name>
</gene>
<keyword evidence="2" id="KW-0874">Quinone</keyword>
<comment type="caution">
    <text evidence="3">The sequence shown here is derived from an EMBL/GenBank/DDBJ whole genome shotgun (WGS) entry which is preliminary data.</text>
</comment>
<dbReference type="RefSeq" id="WP_188390129.1">
    <property type="nucleotide sequence ID" value="NZ_BMFK01000009.1"/>
</dbReference>
<reference evidence="3" key="2">
    <citation type="submission" date="2020-09" db="EMBL/GenBank/DDBJ databases">
        <authorList>
            <person name="Sun Q."/>
            <person name="Zhou Y."/>
        </authorList>
    </citation>
    <scope>NUCLEOTIDE SEQUENCE</scope>
    <source>
        <strain evidence="3">CGMCC 1.12698</strain>
    </source>
</reference>
<keyword evidence="4" id="KW-1185">Reference proteome</keyword>
<organism evidence="3 4">
    <name type="scientific">Priestia taiwanensis</name>
    <dbReference type="NCBI Taxonomy" id="1347902"/>
    <lineage>
        <taxon>Bacteria</taxon>
        <taxon>Bacillati</taxon>
        <taxon>Bacillota</taxon>
        <taxon>Bacilli</taxon>
        <taxon>Bacillales</taxon>
        <taxon>Bacillaceae</taxon>
        <taxon>Priestia</taxon>
    </lineage>
</organism>
<dbReference type="InterPro" id="IPR001457">
    <property type="entry name" value="NADH_UbQ/plastoQ_OxRdtase_su6"/>
</dbReference>
<dbReference type="Proteomes" id="UP000605259">
    <property type="component" value="Unassembled WGS sequence"/>
</dbReference>
<evidence type="ECO:0000256" key="2">
    <source>
        <dbReference type="RuleBase" id="RU004429"/>
    </source>
</evidence>
<dbReference type="Pfam" id="PF00499">
    <property type="entry name" value="Oxidored_q3"/>
    <property type="match status" value="1"/>
</dbReference>
<feature type="transmembrane region" description="Helical" evidence="2">
    <location>
        <begin position="130"/>
        <end position="159"/>
    </location>
</feature>
<feature type="transmembrane region" description="Helical" evidence="2">
    <location>
        <begin position="6"/>
        <end position="25"/>
    </location>
</feature>
<feature type="transmembrane region" description="Helical" evidence="2">
    <location>
        <begin position="89"/>
        <end position="110"/>
    </location>
</feature>
<name>A0A917AXS7_9BACI</name>
<feature type="transmembrane region" description="Helical" evidence="2">
    <location>
        <begin position="55"/>
        <end position="77"/>
    </location>
</feature>
<keyword evidence="2" id="KW-1003">Cell membrane</keyword>
<comment type="similarity">
    <text evidence="1 2">Belongs to the complex I subunit 6 family.</text>
</comment>
<dbReference type="AlphaFoldDB" id="A0A917AXS7"/>
<dbReference type="GO" id="GO:0005886">
    <property type="term" value="C:plasma membrane"/>
    <property type="evidence" value="ECO:0007669"/>
    <property type="project" value="UniProtKB-SubCell"/>
</dbReference>
<dbReference type="Gene3D" id="1.20.120.1200">
    <property type="entry name" value="NADH-ubiquinone/plastoquinone oxidoreductase chain 6, subunit NuoJ"/>
    <property type="match status" value="1"/>
</dbReference>
<keyword evidence="2" id="KW-0812">Transmembrane</keyword>
<dbReference type="InterPro" id="IPR042106">
    <property type="entry name" value="Nuo/plastoQ_OxRdtase_6_NuoJ"/>
</dbReference>
<dbReference type="NCBIfam" id="NF005168">
    <property type="entry name" value="PRK06638.2-3"/>
    <property type="match status" value="1"/>
</dbReference>
<evidence type="ECO:0000313" key="3">
    <source>
        <dbReference type="EMBL" id="GGE85258.1"/>
    </source>
</evidence>
<comment type="subcellular location">
    <subcellularLocation>
        <location evidence="2">Cell membrane</location>
        <topology evidence="2">Multi-pass membrane protein</topology>
    </subcellularLocation>
</comment>
<dbReference type="PANTHER" id="PTHR33269">
    <property type="entry name" value="NADH-UBIQUINONE OXIDOREDUCTASE CHAIN 6"/>
    <property type="match status" value="1"/>
</dbReference>
<dbReference type="EC" id="7.1.1.-" evidence="2"/>
<comment type="function">
    <text evidence="2">NDH-1 shuttles electrons from NADH, via FMN and iron-sulfur (Fe-S) centers, to quinones in the respiratory chain. Couples the redox reaction to proton translocation (for every two electrons transferred, four hydrogen ions are translocated across the cytoplasmic membrane), and thus conserves the redox energy in a proton gradient.</text>
</comment>
<comment type="catalytic activity">
    <reaction evidence="2">
        <text>a quinone + NADH + 5 H(+)(in) = a quinol + NAD(+) + 4 H(+)(out)</text>
        <dbReference type="Rhea" id="RHEA:57888"/>
        <dbReference type="ChEBI" id="CHEBI:15378"/>
        <dbReference type="ChEBI" id="CHEBI:24646"/>
        <dbReference type="ChEBI" id="CHEBI:57540"/>
        <dbReference type="ChEBI" id="CHEBI:57945"/>
        <dbReference type="ChEBI" id="CHEBI:132124"/>
    </reaction>
</comment>
<reference evidence="3" key="1">
    <citation type="journal article" date="2014" name="Int. J. Syst. Evol. Microbiol.">
        <title>Complete genome sequence of Corynebacterium casei LMG S-19264T (=DSM 44701T), isolated from a smear-ripened cheese.</title>
        <authorList>
            <consortium name="US DOE Joint Genome Institute (JGI-PGF)"/>
            <person name="Walter F."/>
            <person name="Albersmeier A."/>
            <person name="Kalinowski J."/>
            <person name="Ruckert C."/>
        </authorList>
    </citation>
    <scope>NUCLEOTIDE SEQUENCE</scope>
    <source>
        <strain evidence="3">CGMCC 1.12698</strain>
    </source>
</reference>
<dbReference type="SUPFAM" id="SSF103473">
    <property type="entry name" value="MFS general substrate transporter"/>
    <property type="match status" value="1"/>
</dbReference>
<evidence type="ECO:0000256" key="1">
    <source>
        <dbReference type="ARBA" id="ARBA00005698"/>
    </source>
</evidence>
<feature type="transmembrane region" description="Helical" evidence="2">
    <location>
        <begin position="32"/>
        <end position="49"/>
    </location>
</feature>
<keyword evidence="2" id="KW-1133">Transmembrane helix</keyword>
<dbReference type="EMBL" id="BMFK01000009">
    <property type="protein sequence ID" value="GGE85258.1"/>
    <property type="molecule type" value="Genomic_DNA"/>
</dbReference>
<dbReference type="PANTHER" id="PTHR33269:SF17">
    <property type="entry name" value="NADH-UBIQUINONE OXIDOREDUCTASE CHAIN 6"/>
    <property type="match status" value="1"/>
</dbReference>
<dbReference type="GO" id="GO:0008137">
    <property type="term" value="F:NADH dehydrogenase (ubiquinone) activity"/>
    <property type="evidence" value="ECO:0007669"/>
    <property type="project" value="UniProtKB-UniRule"/>
</dbReference>